<protein>
    <submittedName>
        <fullName evidence="1">Uncharacterized protein</fullName>
    </submittedName>
</protein>
<accession>A0A4Y1YLY0</accession>
<evidence type="ECO:0000313" key="1">
    <source>
        <dbReference type="EMBL" id="BBL33933.1"/>
    </source>
</evidence>
<name>A0A4Y1YLY0_9PROT</name>
<sequence>MIISKAQWHNLYEVEDEDEQSNIARDGDILIAPRLIMDARQVRTRAHTRASEQARQQYINRMFGDQRPVAATDAREAYIKRLRRAC</sequence>
<evidence type="ECO:0000313" key="2">
    <source>
        <dbReference type="Proteomes" id="UP000316473"/>
    </source>
</evidence>
<dbReference type="Proteomes" id="UP000316473">
    <property type="component" value="Chromosome"/>
</dbReference>
<dbReference type="KEGG" id="nst:Nstercoris_00160"/>
<dbReference type="EMBL" id="AP019755">
    <property type="protein sequence ID" value="BBL33933.1"/>
    <property type="molecule type" value="Genomic_DNA"/>
</dbReference>
<keyword evidence="2" id="KW-1185">Reference proteome</keyword>
<proteinExistence type="predicted"/>
<reference evidence="1 2" key="1">
    <citation type="submission" date="2019-06" db="EMBL/GenBank/DDBJ databases">
        <title>Nitrosomonas stercoris KYUHI-S whole genome shotgun sequence.</title>
        <authorList>
            <person name="Nakagawa T."/>
            <person name="Tsuchiya Y."/>
            <person name="Takahashi R."/>
        </authorList>
    </citation>
    <scope>NUCLEOTIDE SEQUENCE [LARGE SCALE GENOMIC DNA]</scope>
    <source>
        <strain evidence="1 2">KYUHI-S</strain>
    </source>
</reference>
<organism evidence="1 2">
    <name type="scientific">Nitrosomonas stercoris</name>
    <dbReference type="NCBI Taxonomy" id="1444684"/>
    <lineage>
        <taxon>Bacteria</taxon>
        <taxon>Pseudomonadati</taxon>
        <taxon>Pseudomonadota</taxon>
        <taxon>Betaproteobacteria</taxon>
        <taxon>Nitrosomonadales</taxon>
        <taxon>Nitrosomonadaceae</taxon>
        <taxon>Nitrosomonas</taxon>
    </lineage>
</organism>
<dbReference type="AlphaFoldDB" id="A0A4Y1YLY0"/>
<gene>
    <name evidence="1" type="ORF">Nstercoris_00160</name>
</gene>